<dbReference type="RefSeq" id="WP_142080525.1">
    <property type="nucleotide sequence ID" value="NZ_VFPT01000001.1"/>
</dbReference>
<keyword evidence="2" id="KW-1185">Reference proteome</keyword>
<evidence type="ECO:0000313" key="2">
    <source>
        <dbReference type="Proteomes" id="UP000320582"/>
    </source>
</evidence>
<accession>A0A543KCU7</accession>
<dbReference type="Proteomes" id="UP000320582">
    <property type="component" value="Unassembled WGS sequence"/>
</dbReference>
<dbReference type="EMBL" id="VFPT01000001">
    <property type="protein sequence ID" value="TQM92881.1"/>
    <property type="molecule type" value="Genomic_DNA"/>
</dbReference>
<comment type="caution">
    <text evidence="1">The sequence shown here is derived from an EMBL/GenBank/DDBJ whole genome shotgun (WGS) entry which is preliminary data.</text>
</comment>
<reference evidence="1 2" key="1">
    <citation type="submission" date="2019-06" db="EMBL/GenBank/DDBJ databases">
        <title>Genomic Encyclopedia of Archaeal and Bacterial Type Strains, Phase II (KMG-II): from individual species to whole genera.</title>
        <authorList>
            <person name="Goeker M."/>
        </authorList>
    </citation>
    <scope>NUCLEOTIDE SEQUENCE [LARGE SCALE GENOMIC DNA]</scope>
    <source>
        <strain evidence="1 2">DSM 18423</strain>
    </source>
</reference>
<proteinExistence type="predicted"/>
<dbReference type="AlphaFoldDB" id="A0A543KCU7"/>
<gene>
    <name evidence="1" type="ORF">BD293_1502</name>
</gene>
<protein>
    <submittedName>
        <fullName evidence="1">Lipopolysaccharide export system protein LptC</fullName>
    </submittedName>
</protein>
<sequence length="211" mass="22401">MRGASVSRFGLLGGQIAQVLRVALPLGALALLSTVFLVPRGIDPQLAVDMSQIDVEDLARDPRVGGARFAGMTRDGTAMTISAQTVRSTEDLQDSGPIHLLLDTPDGELQFSSGRRAVFRGQEGRIDQAQDEITLQGAVMLETSDGYRVNMAELISAIETTHVQGFGGITGHGPAGNITADSLELTKTDAQSGGYLLAFKGNVRLIYFPDD</sequence>
<dbReference type="OrthoDB" id="7871110at2"/>
<name>A0A543KCU7_9RHOB</name>
<evidence type="ECO:0000313" key="1">
    <source>
        <dbReference type="EMBL" id="TQM92881.1"/>
    </source>
</evidence>
<organism evidence="1 2">
    <name type="scientific">Roseinatronobacter monicus</name>
    <dbReference type="NCBI Taxonomy" id="393481"/>
    <lineage>
        <taxon>Bacteria</taxon>
        <taxon>Pseudomonadati</taxon>
        <taxon>Pseudomonadota</taxon>
        <taxon>Alphaproteobacteria</taxon>
        <taxon>Rhodobacterales</taxon>
        <taxon>Paracoccaceae</taxon>
        <taxon>Roseinatronobacter</taxon>
    </lineage>
</organism>